<evidence type="ECO:0000256" key="4">
    <source>
        <dbReference type="ARBA" id="ARBA00023098"/>
    </source>
</evidence>
<dbReference type="RefSeq" id="WP_065970421.1">
    <property type="nucleotide sequence ID" value="NZ_CP080624.1"/>
</dbReference>
<evidence type="ECO:0000313" key="6">
    <source>
        <dbReference type="EMBL" id="RCN56259.1"/>
    </source>
</evidence>
<accession>A0A1C2G1J9</accession>
<dbReference type="SMART" id="SM00563">
    <property type="entry name" value="PlsC"/>
    <property type="match status" value="1"/>
</dbReference>
<keyword evidence="2" id="KW-0444">Lipid biosynthesis</keyword>
<dbReference type="EMBL" id="PSYR01000002">
    <property type="protein sequence ID" value="RCN56259.1"/>
    <property type="molecule type" value="Genomic_DNA"/>
</dbReference>
<sequence>MKLPGGALVRLLALIGHALWGVAVTALAPSGALSNSAGGQRIVRFWHRGVLAILGIRLKAMGKPLEAPVLIVANHISWVDIAALGALCPGHFVAKLEIEAWPVIGWLARQAGTYFIQRGDRTASAGVAQRMTEAFRRHQSVLLFPEGTSTDGREVRPFHARLFAAAIEANCPVQPVVLGYPDTRGGIHPAAPFIGEDTLVNHLWRLLRARGEFTVEVRFLAPELPIGLSARTLANRAHDVIAAHHGGMQGAPADGLSE</sequence>
<dbReference type="Proteomes" id="UP000253250">
    <property type="component" value="Unassembled WGS sequence"/>
</dbReference>
<dbReference type="Pfam" id="PF01553">
    <property type="entry name" value="Acyltransferase"/>
    <property type="match status" value="1"/>
</dbReference>
<proteinExistence type="predicted"/>
<dbReference type="InterPro" id="IPR002123">
    <property type="entry name" value="Plipid/glycerol_acylTrfase"/>
</dbReference>
<dbReference type="CDD" id="cd07989">
    <property type="entry name" value="LPLAT_AGPAT-like"/>
    <property type="match status" value="1"/>
</dbReference>
<comment type="caution">
    <text evidence="6">The sequence shown here is derived from an EMBL/GenBank/DDBJ whole genome shotgun (WGS) entry which is preliminary data.</text>
</comment>
<dbReference type="OrthoDB" id="9806880at2"/>
<evidence type="ECO:0000256" key="3">
    <source>
        <dbReference type="ARBA" id="ARBA00022679"/>
    </source>
</evidence>
<keyword evidence="5 6" id="KW-0012">Acyltransferase</keyword>
<dbReference type="GO" id="GO:0003841">
    <property type="term" value="F:1-acylglycerol-3-phosphate O-acyltransferase activity"/>
    <property type="evidence" value="ECO:0007669"/>
    <property type="project" value="TreeGrafter"/>
</dbReference>
<gene>
    <name evidence="6" type="ORF">C4900_10470</name>
</gene>
<evidence type="ECO:0000256" key="5">
    <source>
        <dbReference type="ARBA" id="ARBA00023315"/>
    </source>
</evidence>
<evidence type="ECO:0000256" key="1">
    <source>
        <dbReference type="ARBA" id="ARBA00005189"/>
    </source>
</evidence>
<dbReference type="SUPFAM" id="SSF69593">
    <property type="entry name" value="Glycerol-3-phosphate (1)-acyltransferase"/>
    <property type="match status" value="1"/>
</dbReference>
<name>A0A1C2G1J9_9GAMM</name>
<evidence type="ECO:0000313" key="7">
    <source>
        <dbReference type="Proteomes" id="UP000253250"/>
    </source>
</evidence>
<dbReference type="PANTHER" id="PTHR10434">
    <property type="entry name" value="1-ACYL-SN-GLYCEROL-3-PHOSPHATE ACYLTRANSFERASE"/>
    <property type="match status" value="1"/>
</dbReference>
<dbReference type="PANTHER" id="PTHR10434:SF64">
    <property type="entry name" value="1-ACYL-SN-GLYCEROL-3-PHOSPHATE ACYLTRANSFERASE-RELATED"/>
    <property type="match status" value="1"/>
</dbReference>
<comment type="pathway">
    <text evidence="1">Lipid metabolism.</text>
</comment>
<keyword evidence="7" id="KW-1185">Reference proteome</keyword>
<dbReference type="GO" id="GO:0006654">
    <property type="term" value="P:phosphatidic acid biosynthetic process"/>
    <property type="evidence" value="ECO:0007669"/>
    <property type="project" value="TreeGrafter"/>
</dbReference>
<reference evidence="6 7" key="1">
    <citation type="submission" date="2018-02" db="EMBL/GenBank/DDBJ databases">
        <title>Insights into the biology of acidophilic members of the Acidiferrobacteraceae family derived from comparative genomic analyses.</title>
        <authorList>
            <person name="Issotta F."/>
            <person name="Thyssen C."/>
            <person name="Mena C."/>
            <person name="Moya A."/>
            <person name="Bellenberg S."/>
            <person name="Sproer C."/>
            <person name="Covarrubias P.C."/>
            <person name="Sand W."/>
            <person name="Quatrini R."/>
            <person name="Vera M."/>
        </authorList>
    </citation>
    <scope>NUCLEOTIDE SEQUENCE [LARGE SCALE GENOMIC DNA]</scope>
    <source>
        <strain evidence="7">m-1</strain>
    </source>
</reference>
<dbReference type="STRING" id="163359.A9R16_12015"/>
<keyword evidence="3 6" id="KW-0808">Transferase</keyword>
<dbReference type="AlphaFoldDB" id="A0A1C2G1J9"/>
<keyword evidence="4" id="KW-0443">Lipid metabolism</keyword>
<evidence type="ECO:0000256" key="2">
    <source>
        <dbReference type="ARBA" id="ARBA00022516"/>
    </source>
</evidence>
<organism evidence="6 7">
    <name type="scientific">Acidiferrobacter thiooxydans</name>
    <dbReference type="NCBI Taxonomy" id="163359"/>
    <lineage>
        <taxon>Bacteria</taxon>
        <taxon>Pseudomonadati</taxon>
        <taxon>Pseudomonadota</taxon>
        <taxon>Gammaproteobacteria</taxon>
        <taxon>Acidiferrobacterales</taxon>
        <taxon>Acidiferrobacteraceae</taxon>
        <taxon>Acidiferrobacter</taxon>
    </lineage>
</organism>
<protein>
    <submittedName>
        <fullName evidence="6">1-acyl-sn-glycerol-3-phosphate acyltransferase</fullName>
    </submittedName>
</protein>